<dbReference type="PANTHER" id="PTHR21660">
    <property type="entry name" value="THIOESTERASE SUPERFAMILY MEMBER-RELATED"/>
    <property type="match status" value="1"/>
</dbReference>
<dbReference type="CDD" id="cd03443">
    <property type="entry name" value="PaaI_thioesterase"/>
    <property type="match status" value="1"/>
</dbReference>
<reference evidence="5" key="1">
    <citation type="submission" date="2017-02" db="EMBL/GenBank/DDBJ databases">
        <title>Complete genome sequence of Cupriavidus necator strain NH9, a 3-chlorobenzoate degrader.</title>
        <authorList>
            <person name="Moriuchi R."/>
            <person name="Dohra H."/>
            <person name="Ogawa N."/>
        </authorList>
    </citation>
    <scope>NUCLEOTIDE SEQUENCE [LARGE SCALE GENOMIC DNA]</scope>
    <source>
        <strain evidence="5">NH9</strain>
    </source>
</reference>
<organism evidence="4 5">
    <name type="scientific">Cupriavidus necator</name>
    <name type="common">Alcaligenes eutrophus</name>
    <name type="synonym">Ralstonia eutropha</name>
    <dbReference type="NCBI Taxonomy" id="106590"/>
    <lineage>
        <taxon>Bacteria</taxon>
        <taxon>Pseudomonadati</taxon>
        <taxon>Pseudomonadota</taxon>
        <taxon>Betaproteobacteria</taxon>
        <taxon>Burkholderiales</taxon>
        <taxon>Burkholderiaceae</taxon>
        <taxon>Cupriavidus</taxon>
    </lineage>
</organism>
<dbReference type="KEGG" id="cuh:BJN34_12550"/>
<dbReference type="InterPro" id="IPR029069">
    <property type="entry name" value="HotDog_dom_sf"/>
</dbReference>
<dbReference type="NCBIfam" id="TIGR00369">
    <property type="entry name" value="unchar_dom_1"/>
    <property type="match status" value="1"/>
</dbReference>
<dbReference type="InterPro" id="IPR039298">
    <property type="entry name" value="ACOT13"/>
</dbReference>
<proteinExistence type="inferred from homology"/>
<dbReference type="AlphaFoldDB" id="A0A1U9UR33"/>
<dbReference type="OrthoDB" id="7060041at2"/>
<accession>A0A1U9UR33</accession>
<evidence type="ECO:0000259" key="3">
    <source>
        <dbReference type="Pfam" id="PF03061"/>
    </source>
</evidence>
<comment type="similarity">
    <text evidence="1">Belongs to the thioesterase PaaI family.</text>
</comment>
<evidence type="ECO:0000256" key="2">
    <source>
        <dbReference type="ARBA" id="ARBA00022801"/>
    </source>
</evidence>
<name>A0A1U9UR33_CUPNE</name>
<dbReference type="Proteomes" id="UP000189627">
    <property type="component" value="Chromosome 1"/>
</dbReference>
<keyword evidence="2" id="KW-0378">Hydrolase</keyword>
<gene>
    <name evidence="4" type="ORF">BJN34_12550</name>
</gene>
<dbReference type="RefSeq" id="WP_078196905.1">
    <property type="nucleotide sequence ID" value="NZ_CP017757.2"/>
</dbReference>
<dbReference type="PANTHER" id="PTHR21660:SF1">
    <property type="entry name" value="ACYL-COENZYME A THIOESTERASE 13"/>
    <property type="match status" value="1"/>
</dbReference>
<evidence type="ECO:0000313" key="4">
    <source>
        <dbReference type="EMBL" id="AQV94711.1"/>
    </source>
</evidence>
<feature type="domain" description="Thioesterase" evidence="3">
    <location>
        <begin position="61"/>
        <end position="133"/>
    </location>
</feature>
<dbReference type="SUPFAM" id="SSF54637">
    <property type="entry name" value="Thioesterase/thiol ester dehydrase-isomerase"/>
    <property type="match status" value="1"/>
</dbReference>
<evidence type="ECO:0000313" key="5">
    <source>
        <dbReference type="Proteomes" id="UP000189627"/>
    </source>
</evidence>
<dbReference type="GO" id="GO:0047617">
    <property type="term" value="F:fatty acyl-CoA hydrolase activity"/>
    <property type="evidence" value="ECO:0007669"/>
    <property type="project" value="InterPro"/>
</dbReference>
<protein>
    <submittedName>
        <fullName evidence="4">PaaI family thioesterase</fullName>
    </submittedName>
</protein>
<sequence>MAEANPIPADAEADADSAVPAGFVPVLSGSGYMNSFGTFYVHPERRIVGARVGDGHLNGLGIAHGGMLATLADTAIGMIMMVEDKHGTPGVTATLSIDYLSAASPGDWVEAHVELDKMGSRLRFAGCRLMVGDRCVLKASAVFAVMPAHRDGHLADNRPGGDRNARTWLESLSHF</sequence>
<dbReference type="Gene3D" id="3.10.129.10">
    <property type="entry name" value="Hotdog Thioesterase"/>
    <property type="match status" value="1"/>
</dbReference>
<evidence type="ECO:0000256" key="1">
    <source>
        <dbReference type="ARBA" id="ARBA00008324"/>
    </source>
</evidence>
<dbReference type="EMBL" id="CP017757">
    <property type="protein sequence ID" value="AQV94711.1"/>
    <property type="molecule type" value="Genomic_DNA"/>
</dbReference>
<dbReference type="InterPro" id="IPR003736">
    <property type="entry name" value="PAAI_dom"/>
</dbReference>
<dbReference type="InterPro" id="IPR006683">
    <property type="entry name" value="Thioestr_dom"/>
</dbReference>
<dbReference type="Pfam" id="PF03061">
    <property type="entry name" value="4HBT"/>
    <property type="match status" value="1"/>
</dbReference>